<accession>A0A8J8MLP1</accession>
<keyword evidence="1" id="KW-0472">Membrane</keyword>
<dbReference type="InterPro" id="IPR012507">
    <property type="entry name" value="YibE_F"/>
</dbReference>
<keyword evidence="3" id="KW-1185">Reference proteome</keyword>
<evidence type="ECO:0000313" key="2">
    <source>
        <dbReference type="EMBL" id="QUI23814.1"/>
    </source>
</evidence>
<dbReference type="AlphaFoldDB" id="A0A8J8MLP1"/>
<feature type="transmembrane region" description="Helical" evidence="1">
    <location>
        <begin position="336"/>
        <end position="358"/>
    </location>
</feature>
<proteinExistence type="predicted"/>
<organism evidence="2 3">
    <name type="scientific">Vallitalea pronyensis</name>
    <dbReference type="NCBI Taxonomy" id="1348613"/>
    <lineage>
        <taxon>Bacteria</taxon>
        <taxon>Bacillati</taxon>
        <taxon>Bacillota</taxon>
        <taxon>Clostridia</taxon>
        <taxon>Lachnospirales</taxon>
        <taxon>Vallitaleaceae</taxon>
        <taxon>Vallitalea</taxon>
    </lineage>
</organism>
<feature type="transmembrane region" description="Helical" evidence="1">
    <location>
        <begin position="114"/>
        <end position="131"/>
    </location>
</feature>
<dbReference type="EMBL" id="CP058649">
    <property type="protein sequence ID" value="QUI23814.1"/>
    <property type="molecule type" value="Genomic_DNA"/>
</dbReference>
<keyword evidence="1" id="KW-1133">Transmembrane helix</keyword>
<keyword evidence="1" id="KW-0812">Transmembrane</keyword>
<dbReference type="PANTHER" id="PTHR41771:SF1">
    <property type="entry name" value="MEMBRANE PROTEIN"/>
    <property type="match status" value="1"/>
</dbReference>
<dbReference type="Proteomes" id="UP000683246">
    <property type="component" value="Chromosome"/>
</dbReference>
<evidence type="ECO:0000256" key="1">
    <source>
        <dbReference type="SAM" id="Phobius"/>
    </source>
</evidence>
<dbReference type="Pfam" id="PF07907">
    <property type="entry name" value="YibE_F"/>
    <property type="match status" value="1"/>
</dbReference>
<dbReference type="PANTHER" id="PTHR41771">
    <property type="entry name" value="MEMBRANE PROTEIN-RELATED"/>
    <property type="match status" value="1"/>
</dbReference>
<sequence length="374" mass="41546">MRKIYVCIIFMLIIGTRGLAASDDGIRNWKYIHARVTSILSDTVDEENYMRYQKVMVELTEPQMSGELEVENTINIATIYKIIVKPGDDVIIVVNEVNNKLENGRIYSYGRDKYLLYLLLLFMGVLILIGGKNGFYSIISLTISVCLILFVFFPLILKSINPIVVVSIISVVATLVTLTFIGGYNKKTLAAIIGTIGGVVTAGILTFWFGALTHIQGIGDDNVELLSYFPKGCKLNFRDLLYAAIIIGALGAIMDVSMSIASSMDEIQRNYPRITKKQLLRSGMHIGKDIMGTMSNTLILAYAGNSISMILVFFLYDRSFVQFINSDHVAGEILRALCGSIGLVLSIPLTSIAFISLCKKETNFNRRRMNGRLL</sequence>
<feature type="transmembrane region" description="Helical" evidence="1">
    <location>
        <begin position="138"/>
        <end position="157"/>
    </location>
</feature>
<feature type="transmembrane region" description="Helical" evidence="1">
    <location>
        <begin position="189"/>
        <end position="211"/>
    </location>
</feature>
<evidence type="ECO:0000313" key="3">
    <source>
        <dbReference type="Proteomes" id="UP000683246"/>
    </source>
</evidence>
<protein>
    <submittedName>
        <fullName evidence="2">YibE/F family protein</fullName>
    </submittedName>
</protein>
<dbReference type="KEGG" id="vpy:HZI73_16610"/>
<gene>
    <name evidence="2" type="ORF">HZI73_16610</name>
</gene>
<dbReference type="RefSeq" id="WP_212694501.1">
    <property type="nucleotide sequence ID" value="NZ_CP058649.1"/>
</dbReference>
<name>A0A8J8MLP1_9FIRM</name>
<feature type="transmembrane region" description="Helical" evidence="1">
    <location>
        <begin position="163"/>
        <end position="182"/>
    </location>
</feature>
<reference evidence="2" key="1">
    <citation type="submission" date="2020-07" db="EMBL/GenBank/DDBJ databases">
        <title>Vallitalea pronyensis genome.</title>
        <authorList>
            <person name="Postec A."/>
        </authorList>
    </citation>
    <scope>NUCLEOTIDE SEQUENCE</scope>
    <source>
        <strain evidence="2">FatNI3</strain>
    </source>
</reference>
<feature type="transmembrane region" description="Helical" evidence="1">
    <location>
        <begin position="298"/>
        <end position="316"/>
    </location>
</feature>